<reference evidence="1 2" key="1">
    <citation type="submission" date="2021-06" db="EMBL/GenBank/DDBJ databases">
        <authorList>
            <person name="Palmer J.M."/>
        </authorList>
    </citation>
    <scope>NUCLEOTIDE SEQUENCE [LARGE SCALE GENOMIC DNA]</scope>
    <source>
        <strain evidence="1 2">GA_2019</strain>
        <tissue evidence="1">Muscle</tissue>
    </source>
</reference>
<protein>
    <submittedName>
        <fullName evidence="1">Uncharacterized protein</fullName>
    </submittedName>
</protein>
<name>A0ABV0P9S0_9TELE</name>
<dbReference type="Proteomes" id="UP001476798">
    <property type="component" value="Unassembled WGS sequence"/>
</dbReference>
<evidence type="ECO:0000313" key="2">
    <source>
        <dbReference type="Proteomes" id="UP001476798"/>
    </source>
</evidence>
<accession>A0ABV0P9S0</accession>
<evidence type="ECO:0000313" key="1">
    <source>
        <dbReference type="EMBL" id="MEQ2180193.1"/>
    </source>
</evidence>
<organism evidence="1 2">
    <name type="scientific">Goodea atripinnis</name>
    <dbReference type="NCBI Taxonomy" id="208336"/>
    <lineage>
        <taxon>Eukaryota</taxon>
        <taxon>Metazoa</taxon>
        <taxon>Chordata</taxon>
        <taxon>Craniata</taxon>
        <taxon>Vertebrata</taxon>
        <taxon>Euteleostomi</taxon>
        <taxon>Actinopterygii</taxon>
        <taxon>Neopterygii</taxon>
        <taxon>Teleostei</taxon>
        <taxon>Neoteleostei</taxon>
        <taxon>Acanthomorphata</taxon>
        <taxon>Ovalentaria</taxon>
        <taxon>Atherinomorphae</taxon>
        <taxon>Cyprinodontiformes</taxon>
        <taxon>Goodeidae</taxon>
        <taxon>Goodea</taxon>
    </lineage>
</organism>
<keyword evidence="2" id="KW-1185">Reference proteome</keyword>
<gene>
    <name evidence="1" type="ORF">GOODEAATRI_033189</name>
</gene>
<dbReference type="EMBL" id="JAHRIO010066650">
    <property type="protein sequence ID" value="MEQ2180193.1"/>
    <property type="molecule type" value="Genomic_DNA"/>
</dbReference>
<proteinExistence type="predicted"/>
<comment type="caution">
    <text evidence="1">The sequence shown here is derived from an EMBL/GenBank/DDBJ whole genome shotgun (WGS) entry which is preliminary data.</text>
</comment>
<sequence>MVYHGCPLLIHNHLEVLSPASLKFLIPVLFCNPLPRILNKHLGLQLVRGFLSHCGKGNIAPSWALVFGLLDTCTGGITYCLQDMAVVMCTSPLSVLSARSSKYAPGNLLPDKMDKPCYRFYKTTVVKG</sequence>